<keyword evidence="7 9" id="KW-0456">Lyase</keyword>
<comment type="caution">
    <text evidence="11">The sequence shown here is derived from an EMBL/GenBank/DDBJ whole genome shotgun (WGS) entry which is preliminary data.</text>
</comment>
<dbReference type="PANTHER" id="PTHR43406">
    <property type="entry name" value="TRYPTOPHAN SYNTHASE, ALPHA CHAIN"/>
    <property type="match status" value="1"/>
</dbReference>
<evidence type="ECO:0000256" key="6">
    <source>
        <dbReference type="ARBA" id="ARBA00023141"/>
    </source>
</evidence>
<dbReference type="InterPro" id="IPR002028">
    <property type="entry name" value="Trp_synthase_suA"/>
</dbReference>
<evidence type="ECO:0000256" key="10">
    <source>
        <dbReference type="RuleBase" id="RU003662"/>
    </source>
</evidence>
<evidence type="ECO:0000256" key="3">
    <source>
        <dbReference type="ARBA" id="ARBA00011270"/>
    </source>
</evidence>
<evidence type="ECO:0000256" key="9">
    <source>
        <dbReference type="HAMAP-Rule" id="MF_00131"/>
    </source>
</evidence>
<dbReference type="NCBIfam" id="TIGR00262">
    <property type="entry name" value="trpA"/>
    <property type="match status" value="1"/>
</dbReference>
<dbReference type="GO" id="GO:0004834">
    <property type="term" value="F:tryptophan synthase activity"/>
    <property type="evidence" value="ECO:0007669"/>
    <property type="project" value="UniProtKB-UniRule"/>
</dbReference>
<gene>
    <name evidence="9" type="primary">trpA</name>
    <name evidence="11" type="ORF">EDM21_10960</name>
</gene>
<evidence type="ECO:0000313" key="11">
    <source>
        <dbReference type="EMBL" id="MVP00030.1"/>
    </source>
</evidence>
<proteinExistence type="inferred from homology"/>
<keyword evidence="4 9" id="KW-0028">Amino-acid biosynthesis</keyword>
<name>A0A7X3FI17_9BACL</name>
<dbReference type="AlphaFoldDB" id="A0A7X3FI17"/>
<dbReference type="OrthoDB" id="9804578at2"/>
<dbReference type="Pfam" id="PF00290">
    <property type="entry name" value="Trp_syntA"/>
    <property type="match status" value="1"/>
</dbReference>
<dbReference type="SUPFAM" id="SSF51366">
    <property type="entry name" value="Ribulose-phoshate binding barrel"/>
    <property type="match status" value="1"/>
</dbReference>
<evidence type="ECO:0000256" key="4">
    <source>
        <dbReference type="ARBA" id="ARBA00022605"/>
    </source>
</evidence>
<dbReference type="InterPro" id="IPR011060">
    <property type="entry name" value="RibuloseP-bd_barrel"/>
</dbReference>
<evidence type="ECO:0000256" key="2">
    <source>
        <dbReference type="ARBA" id="ARBA00004733"/>
    </source>
</evidence>
<keyword evidence="5 9" id="KW-0822">Tryptophan biosynthesis</keyword>
<dbReference type="HAMAP" id="MF_00131">
    <property type="entry name" value="Trp_synth_alpha"/>
    <property type="match status" value="1"/>
</dbReference>
<keyword evidence="12" id="KW-1185">Reference proteome</keyword>
<dbReference type="GO" id="GO:0005829">
    <property type="term" value="C:cytosol"/>
    <property type="evidence" value="ECO:0007669"/>
    <property type="project" value="TreeGrafter"/>
</dbReference>
<dbReference type="EMBL" id="RHLK01000005">
    <property type="protein sequence ID" value="MVP00030.1"/>
    <property type="molecule type" value="Genomic_DNA"/>
</dbReference>
<dbReference type="Gene3D" id="3.20.20.70">
    <property type="entry name" value="Aldolase class I"/>
    <property type="match status" value="1"/>
</dbReference>
<sequence length="275" mass="30149">MNRIDLKFAELKAEGKNALIPFITAGDPTLDHTLDIILELEKSGADIVELGVPYSDPLADGPIIQESSGRALRGAVNVLDVIELARKARSAGSELPFILFTYFNPLLRIGLDRVFKLMSENEISGAIIPDLPMEEDSEAKQLAEQYGIHLIPLVAPTSKNRVQQIVSRASGFIYCVSSLGVTGVRSEFHTGIDEFLASVKAATELPIAIGFGIQSREQVERFEKTCDAIVVGSAIVRRIGEREDRLNDESTKQEALSEIGDFIRELKGTSFQPQH</sequence>
<feature type="active site" description="Proton acceptor" evidence="9">
    <location>
        <position position="49"/>
    </location>
</feature>
<dbReference type="UniPathway" id="UPA00035">
    <property type="reaction ID" value="UER00044"/>
</dbReference>
<evidence type="ECO:0000256" key="8">
    <source>
        <dbReference type="ARBA" id="ARBA00049047"/>
    </source>
</evidence>
<dbReference type="InterPro" id="IPR013785">
    <property type="entry name" value="Aldolase_TIM"/>
</dbReference>
<dbReference type="CDD" id="cd04724">
    <property type="entry name" value="Tryptophan_synthase_alpha"/>
    <property type="match status" value="1"/>
</dbReference>
<dbReference type="PROSITE" id="PS00167">
    <property type="entry name" value="TRP_SYNTHASE_ALPHA"/>
    <property type="match status" value="1"/>
</dbReference>
<evidence type="ECO:0000256" key="7">
    <source>
        <dbReference type="ARBA" id="ARBA00023239"/>
    </source>
</evidence>
<protein>
    <recommendedName>
        <fullName evidence="9">Tryptophan synthase alpha chain</fullName>
        <ecNumber evidence="9">4.2.1.20</ecNumber>
    </recommendedName>
</protein>
<accession>A0A7X3FI17</accession>
<dbReference type="InterPro" id="IPR018204">
    <property type="entry name" value="Trp_synthase_alpha_AS"/>
</dbReference>
<dbReference type="RefSeq" id="WP_157335466.1">
    <property type="nucleotide sequence ID" value="NZ_RHLK01000005.1"/>
</dbReference>
<evidence type="ECO:0000256" key="1">
    <source>
        <dbReference type="ARBA" id="ARBA00003365"/>
    </source>
</evidence>
<keyword evidence="6 9" id="KW-0057">Aromatic amino acid biosynthesis</keyword>
<comment type="subunit">
    <text evidence="3 9">Tetramer of two alpha and two beta chains.</text>
</comment>
<evidence type="ECO:0000313" key="12">
    <source>
        <dbReference type="Proteomes" id="UP000490800"/>
    </source>
</evidence>
<comment type="catalytic activity">
    <reaction evidence="8 9">
        <text>(1S,2R)-1-C-(indol-3-yl)glycerol 3-phosphate + L-serine = D-glyceraldehyde 3-phosphate + L-tryptophan + H2O</text>
        <dbReference type="Rhea" id="RHEA:10532"/>
        <dbReference type="ChEBI" id="CHEBI:15377"/>
        <dbReference type="ChEBI" id="CHEBI:33384"/>
        <dbReference type="ChEBI" id="CHEBI:57912"/>
        <dbReference type="ChEBI" id="CHEBI:58866"/>
        <dbReference type="ChEBI" id="CHEBI:59776"/>
        <dbReference type="EC" id="4.2.1.20"/>
    </reaction>
</comment>
<organism evidence="11 12">
    <name type="scientific">Paenibacillus lutrae</name>
    <dbReference type="NCBI Taxonomy" id="2078573"/>
    <lineage>
        <taxon>Bacteria</taxon>
        <taxon>Bacillati</taxon>
        <taxon>Bacillota</taxon>
        <taxon>Bacilli</taxon>
        <taxon>Bacillales</taxon>
        <taxon>Paenibacillaceae</taxon>
        <taxon>Paenibacillus</taxon>
    </lineage>
</organism>
<evidence type="ECO:0000256" key="5">
    <source>
        <dbReference type="ARBA" id="ARBA00022822"/>
    </source>
</evidence>
<feature type="active site" description="Proton acceptor" evidence="9">
    <location>
        <position position="60"/>
    </location>
</feature>
<comment type="function">
    <text evidence="1 9">The alpha subunit is responsible for the aldol cleavage of indoleglycerol phosphate to indole and glyceraldehyde 3-phosphate.</text>
</comment>
<comment type="pathway">
    <text evidence="2 9">Amino-acid biosynthesis; L-tryptophan biosynthesis; L-tryptophan from chorismate: step 5/5.</text>
</comment>
<reference evidence="11 12" key="1">
    <citation type="journal article" date="2019" name="Microorganisms">
        <title>Paenibacillus lutrae sp. nov., A Chitinolytic Species Isolated from A River Otter in Castril Natural Park, Granada, Spain.</title>
        <authorList>
            <person name="Rodriguez M."/>
            <person name="Reina J.C."/>
            <person name="Bejar V."/>
            <person name="Llamas I."/>
        </authorList>
    </citation>
    <scope>NUCLEOTIDE SEQUENCE [LARGE SCALE GENOMIC DNA]</scope>
    <source>
        <strain evidence="11 12">N10</strain>
    </source>
</reference>
<dbReference type="PANTHER" id="PTHR43406:SF1">
    <property type="entry name" value="TRYPTOPHAN SYNTHASE ALPHA CHAIN, CHLOROPLASTIC"/>
    <property type="match status" value="1"/>
</dbReference>
<dbReference type="Proteomes" id="UP000490800">
    <property type="component" value="Unassembled WGS sequence"/>
</dbReference>
<comment type="similarity">
    <text evidence="9 10">Belongs to the TrpA family.</text>
</comment>
<dbReference type="FunFam" id="3.20.20.70:FF:000037">
    <property type="entry name" value="Tryptophan synthase alpha chain"/>
    <property type="match status" value="1"/>
</dbReference>
<dbReference type="EC" id="4.2.1.20" evidence="9"/>